<dbReference type="EMBL" id="BQKI01000101">
    <property type="protein sequence ID" value="GJN40019.1"/>
    <property type="molecule type" value="Genomic_DNA"/>
</dbReference>
<evidence type="ECO:0000256" key="2">
    <source>
        <dbReference type="SAM" id="MobiDB-lite"/>
    </source>
</evidence>
<name>A0AAV5FWE4_ELECO</name>
<protein>
    <recommendedName>
        <fullName evidence="3">Retrotransposon gag domain-containing protein</fullName>
    </recommendedName>
</protein>
<comment type="caution">
    <text evidence="4">The sequence shown here is derived from an EMBL/GenBank/DDBJ whole genome shotgun (WGS) entry which is preliminary data.</text>
</comment>
<evidence type="ECO:0000259" key="3">
    <source>
        <dbReference type="Pfam" id="PF03732"/>
    </source>
</evidence>
<sequence length="350" mass="40624">MRRVDFIFDPNHRHHDPMLPIIEYYELNQQIQAKNEEMDAILEERDQALQDAADFEHDMIEAQDDLNAFKAAHLPIEGNWDEIFIEYGEQDDVEMAPAGVDDEEMMDLEEPGEPMEQEEPEEPEDLGQEEPLDADHWLRQTESKFGLLECTEHQKVLFAAQKLHGSASAWWANYEASLPAGRRVEWNDFKAAFRAHFIPAGLMQRKFQEFMDLKQGGRNVLQYSKAFNHLAQYATEYVNTEEKKRYAFLRGMNATLKERLTWQTTGTYNDLVNAAIVQEGAMRQVEEEDRKRKAPATASAAPQAKHRLIYTSPTGQRFRAAPQQQLQRRFGPNYSRSSQQQNFPPRAPYQ</sequence>
<dbReference type="AlphaFoldDB" id="A0AAV5FWE4"/>
<feature type="region of interest" description="Disordered" evidence="2">
    <location>
        <begin position="109"/>
        <end position="128"/>
    </location>
</feature>
<feature type="domain" description="Retrotransposon gag" evidence="3">
    <location>
        <begin position="158"/>
        <end position="253"/>
    </location>
</feature>
<evidence type="ECO:0000313" key="5">
    <source>
        <dbReference type="Proteomes" id="UP001054889"/>
    </source>
</evidence>
<feature type="coiled-coil region" evidence="1">
    <location>
        <begin position="24"/>
        <end position="65"/>
    </location>
</feature>
<dbReference type="PANTHER" id="PTHR33223:SF11">
    <property type="entry name" value="ELEMENT PROTEIN, PUTATIVE-RELATED"/>
    <property type="match status" value="1"/>
</dbReference>
<evidence type="ECO:0000256" key="1">
    <source>
        <dbReference type="SAM" id="Coils"/>
    </source>
</evidence>
<accession>A0AAV5FWE4</accession>
<gene>
    <name evidence="4" type="primary">gb29180</name>
    <name evidence="4" type="ORF">PR202_gb29180</name>
</gene>
<feature type="compositionally biased region" description="Polar residues" evidence="2">
    <location>
        <begin position="334"/>
        <end position="343"/>
    </location>
</feature>
<feature type="region of interest" description="Disordered" evidence="2">
    <location>
        <begin position="287"/>
        <end position="350"/>
    </location>
</feature>
<evidence type="ECO:0000313" key="4">
    <source>
        <dbReference type="EMBL" id="GJN40019.1"/>
    </source>
</evidence>
<dbReference type="PANTHER" id="PTHR33223">
    <property type="entry name" value="CCHC-TYPE DOMAIN-CONTAINING PROTEIN"/>
    <property type="match status" value="1"/>
</dbReference>
<reference evidence="4" key="2">
    <citation type="submission" date="2021-12" db="EMBL/GenBank/DDBJ databases">
        <title>Resequencing data analysis of finger millet.</title>
        <authorList>
            <person name="Hatakeyama M."/>
            <person name="Aluri S."/>
            <person name="Balachadran M.T."/>
            <person name="Sivarajan S.R."/>
            <person name="Poveda L."/>
            <person name="Shimizu-Inatsugi R."/>
            <person name="Schlapbach R."/>
            <person name="Sreeman S.M."/>
            <person name="Shimizu K.K."/>
        </authorList>
    </citation>
    <scope>NUCLEOTIDE SEQUENCE</scope>
</reference>
<reference evidence="4" key="1">
    <citation type="journal article" date="2018" name="DNA Res.">
        <title>Multiple hybrid de novo genome assembly of finger millet, an orphan allotetraploid crop.</title>
        <authorList>
            <person name="Hatakeyama M."/>
            <person name="Aluri S."/>
            <person name="Balachadran M.T."/>
            <person name="Sivarajan S.R."/>
            <person name="Patrignani A."/>
            <person name="Gruter S."/>
            <person name="Poveda L."/>
            <person name="Shimizu-Inatsugi R."/>
            <person name="Baeten J."/>
            <person name="Francoijs K.J."/>
            <person name="Nataraja K.N."/>
            <person name="Reddy Y.A.N."/>
            <person name="Phadnis S."/>
            <person name="Ravikumar R.L."/>
            <person name="Schlapbach R."/>
            <person name="Sreeman S.M."/>
            <person name="Shimizu K.K."/>
        </authorList>
    </citation>
    <scope>NUCLEOTIDE SEQUENCE</scope>
</reference>
<keyword evidence="5" id="KW-1185">Reference proteome</keyword>
<proteinExistence type="predicted"/>
<organism evidence="4 5">
    <name type="scientific">Eleusine coracana subsp. coracana</name>
    <dbReference type="NCBI Taxonomy" id="191504"/>
    <lineage>
        <taxon>Eukaryota</taxon>
        <taxon>Viridiplantae</taxon>
        <taxon>Streptophyta</taxon>
        <taxon>Embryophyta</taxon>
        <taxon>Tracheophyta</taxon>
        <taxon>Spermatophyta</taxon>
        <taxon>Magnoliopsida</taxon>
        <taxon>Liliopsida</taxon>
        <taxon>Poales</taxon>
        <taxon>Poaceae</taxon>
        <taxon>PACMAD clade</taxon>
        <taxon>Chloridoideae</taxon>
        <taxon>Cynodonteae</taxon>
        <taxon>Eleusininae</taxon>
        <taxon>Eleusine</taxon>
    </lineage>
</organism>
<dbReference type="InterPro" id="IPR005162">
    <property type="entry name" value="Retrotrans_gag_dom"/>
</dbReference>
<dbReference type="Proteomes" id="UP001054889">
    <property type="component" value="Unassembled WGS sequence"/>
</dbReference>
<keyword evidence="1" id="KW-0175">Coiled coil</keyword>
<dbReference type="Pfam" id="PF03732">
    <property type="entry name" value="Retrotrans_gag"/>
    <property type="match status" value="1"/>
</dbReference>